<evidence type="ECO:0000256" key="2">
    <source>
        <dbReference type="ARBA" id="ARBA00022448"/>
    </source>
</evidence>
<keyword evidence="6 7" id="KW-0472">Membrane</keyword>
<proteinExistence type="inferred from homology"/>
<dbReference type="PANTHER" id="PTHR30193">
    <property type="entry name" value="ABC TRANSPORTER PERMEASE PROTEIN"/>
    <property type="match status" value="1"/>
</dbReference>
<evidence type="ECO:0000256" key="6">
    <source>
        <dbReference type="ARBA" id="ARBA00023136"/>
    </source>
</evidence>
<feature type="transmembrane region" description="Helical" evidence="7">
    <location>
        <begin position="78"/>
        <end position="100"/>
    </location>
</feature>
<keyword evidence="5 7" id="KW-1133">Transmembrane helix</keyword>
<evidence type="ECO:0000313" key="9">
    <source>
        <dbReference type="EMBL" id="MBU9711909.1"/>
    </source>
</evidence>
<feature type="domain" description="ABC transmembrane type-1" evidence="8">
    <location>
        <begin position="74"/>
        <end position="284"/>
    </location>
</feature>
<evidence type="ECO:0000256" key="4">
    <source>
        <dbReference type="ARBA" id="ARBA00022692"/>
    </source>
</evidence>
<protein>
    <submittedName>
        <fullName evidence="9">Sugar ABC transporter permease</fullName>
    </submittedName>
</protein>
<dbReference type="PANTHER" id="PTHR30193:SF37">
    <property type="entry name" value="INNER MEMBRANE ABC TRANSPORTER PERMEASE PROTEIN YCJO"/>
    <property type="match status" value="1"/>
</dbReference>
<reference evidence="9 10" key="1">
    <citation type="submission" date="2021-06" db="EMBL/GenBank/DDBJ databases">
        <title>Bacillus sp. RD4P76, an endophyte from a halophyte.</title>
        <authorList>
            <person name="Sun J.-Q."/>
        </authorList>
    </citation>
    <scope>NUCLEOTIDE SEQUENCE [LARGE SCALE GENOMIC DNA]</scope>
    <source>
        <strain evidence="9 10">CGMCC 1.15917</strain>
    </source>
</reference>
<comment type="subcellular location">
    <subcellularLocation>
        <location evidence="1 7">Cell membrane</location>
        <topology evidence="1 7">Multi-pass membrane protein</topology>
    </subcellularLocation>
</comment>
<keyword evidence="2 7" id="KW-0813">Transport</keyword>
<dbReference type="RefSeq" id="WP_217066021.1">
    <property type="nucleotide sequence ID" value="NZ_JAHQCS010000088.1"/>
</dbReference>
<dbReference type="InterPro" id="IPR000515">
    <property type="entry name" value="MetI-like"/>
</dbReference>
<organism evidence="9 10">
    <name type="scientific">Evansella tamaricis</name>
    <dbReference type="NCBI Taxonomy" id="2069301"/>
    <lineage>
        <taxon>Bacteria</taxon>
        <taxon>Bacillati</taxon>
        <taxon>Bacillota</taxon>
        <taxon>Bacilli</taxon>
        <taxon>Bacillales</taxon>
        <taxon>Bacillaceae</taxon>
        <taxon>Evansella</taxon>
    </lineage>
</organism>
<keyword evidence="4 7" id="KW-0812">Transmembrane</keyword>
<dbReference type="InterPro" id="IPR051393">
    <property type="entry name" value="ABC_transporter_permease"/>
</dbReference>
<comment type="caution">
    <text evidence="9">The sequence shown here is derived from an EMBL/GenBank/DDBJ whole genome shotgun (WGS) entry which is preliminary data.</text>
</comment>
<gene>
    <name evidence="9" type="ORF">KS419_09180</name>
</gene>
<feature type="transmembrane region" description="Helical" evidence="7">
    <location>
        <begin position="267"/>
        <end position="288"/>
    </location>
</feature>
<name>A0ABS6JFB7_9BACI</name>
<dbReference type="Pfam" id="PF00528">
    <property type="entry name" value="BPD_transp_1"/>
    <property type="match status" value="1"/>
</dbReference>
<evidence type="ECO:0000259" key="8">
    <source>
        <dbReference type="PROSITE" id="PS50928"/>
    </source>
</evidence>
<dbReference type="Proteomes" id="UP000784880">
    <property type="component" value="Unassembled WGS sequence"/>
</dbReference>
<evidence type="ECO:0000256" key="7">
    <source>
        <dbReference type="RuleBase" id="RU363032"/>
    </source>
</evidence>
<evidence type="ECO:0000256" key="5">
    <source>
        <dbReference type="ARBA" id="ARBA00022989"/>
    </source>
</evidence>
<keyword evidence="3" id="KW-1003">Cell membrane</keyword>
<dbReference type="EMBL" id="JAHQCS010000088">
    <property type="protein sequence ID" value="MBU9711909.1"/>
    <property type="molecule type" value="Genomic_DNA"/>
</dbReference>
<keyword evidence="10" id="KW-1185">Reference proteome</keyword>
<accession>A0ABS6JFB7</accession>
<feature type="transmembrane region" description="Helical" evidence="7">
    <location>
        <begin position="211"/>
        <end position="230"/>
    </location>
</feature>
<dbReference type="CDD" id="cd06261">
    <property type="entry name" value="TM_PBP2"/>
    <property type="match status" value="1"/>
</dbReference>
<dbReference type="PROSITE" id="PS50928">
    <property type="entry name" value="ABC_TM1"/>
    <property type="match status" value="1"/>
</dbReference>
<sequence>MRKKWRSNQLKVNIYAWLLLLPSFIFLFLFTYLPIFQTLSLSFYRADLSIAEPIFTGLENFRLLMEDKVFWKVMTNNAIFALGTIPLSVGIGLIMALMVNRAIRGIGWVRTFFFYPVVIPMIAIANIWLFIYTPSYGLINQVLGFLQLPDINWLGSTSTVMIAMIIMVVWKEAGFFMIFYLAGLQNISKELSESAKIDGASSLMIFRKITFPLLMPTTLFVLIIAVTNSFKLVDHLVIMTQGGPNNASNLLLYYIYETAFSYWDQGYAATLTVVLLVMMLVFAVWQFFGLDRKIHYS</sequence>
<evidence type="ECO:0000256" key="1">
    <source>
        <dbReference type="ARBA" id="ARBA00004651"/>
    </source>
</evidence>
<evidence type="ECO:0000256" key="3">
    <source>
        <dbReference type="ARBA" id="ARBA00022475"/>
    </source>
</evidence>
<feature type="transmembrane region" description="Helical" evidence="7">
    <location>
        <begin position="12"/>
        <end position="35"/>
    </location>
</feature>
<feature type="transmembrane region" description="Helical" evidence="7">
    <location>
        <begin position="112"/>
        <end position="131"/>
    </location>
</feature>
<evidence type="ECO:0000313" key="10">
    <source>
        <dbReference type="Proteomes" id="UP000784880"/>
    </source>
</evidence>
<comment type="similarity">
    <text evidence="7">Belongs to the binding-protein-dependent transport system permease family.</text>
</comment>